<keyword evidence="4" id="KW-1185">Reference proteome</keyword>
<proteinExistence type="predicted"/>
<dbReference type="InterPro" id="IPR002104">
    <property type="entry name" value="Integrase_catalytic"/>
</dbReference>
<gene>
    <name evidence="3" type="ORF">OG308_23910</name>
</gene>
<dbReference type="EMBL" id="CP109527">
    <property type="protein sequence ID" value="WTY34348.1"/>
    <property type="molecule type" value="Genomic_DNA"/>
</dbReference>
<evidence type="ECO:0000313" key="4">
    <source>
        <dbReference type="Proteomes" id="UP001621418"/>
    </source>
</evidence>
<evidence type="ECO:0000259" key="2">
    <source>
        <dbReference type="PROSITE" id="PS51898"/>
    </source>
</evidence>
<keyword evidence="1" id="KW-0233">DNA recombination</keyword>
<evidence type="ECO:0000313" key="3">
    <source>
        <dbReference type="EMBL" id="WTY34348.1"/>
    </source>
</evidence>
<dbReference type="PROSITE" id="PS51898">
    <property type="entry name" value="TYR_RECOMBINASE"/>
    <property type="match status" value="1"/>
</dbReference>
<organism evidence="3 4">
    <name type="scientific">Nocardia salmonicida</name>
    <dbReference type="NCBI Taxonomy" id="53431"/>
    <lineage>
        <taxon>Bacteria</taxon>
        <taxon>Bacillati</taxon>
        <taxon>Actinomycetota</taxon>
        <taxon>Actinomycetes</taxon>
        <taxon>Mycobacteriales</taxon>
        <taxon>Nocardiaceae</taxon>
        <taxon>Nocardia</taxon>
    </lineage>
</organism>
<evidence type="ECO:0000256" key="1">
    <source>
        <dbReference type="ARBA" id="ARBA00023172"/>
    </source>
</evidence>
<reference evidence="3 4" key="1">
    <citation type="submission" date="2022-10" db="EMBL/GenBank/DDBJ databases">
        <title>The complete genomes of actinobacterial strains from the NBC collection.</title>
        <authorList>
            <person name="Joergensen T.S."/>
            <person name="Alvarez Arevalo M."/>
            <person name="Sterndorff E.B."/>
            <person name="Faurdal D."/>
            <person name="Vuksanovic O."/>
            <person name="Mourched A.-S."/>
            <person name="Charusanti P."/>
            <person name="Shaw S."/>
            <person name="Blin K."/>
            <person name="Weber T."/>
        </authorList>
    </citation>
    <scope>NUCLEOTIDE SEQUENCE [LARGE SCALE GENOMIC DNA]</scope>
    <source>
        <strain evidence="3 4">NBC_01413</strain>
    </source>
</reference>
<dbReference type="SUPFAM" id="SSF56349">
    <property type="entry name" value="DNA breaking-rejoining enzymes"/>
    <property type="match status" value="1"/>
</dbReference>
<dbReference type="InterPro" id="IPR011010">
    <property type="entry name" value="DNA_brk_join_enz"/>
</dbReference>
<feature type="domain" description="Tyr recombinase" evidence="2">
    <location>
        <begin position="136"/>
        <end position="308"/>
    </location>
</feature>
<dbReference type="InterPro" id="IPR013762">
    <property type="entry name" value="Integrase-like_cat_sf"/>
</dbReference>
<dbReference type="Proteomes" id="UP001621418">
    <property type="component" value="Chromosome"/>
</dbReference>
<protein>
    <submittedName>
        <fullName evidence="3">Site-specific integrase</fullName>
    </submittedName>
</protein>
<dbReference type="RefSeq" id="WP_405146641.1">
    <property type="nucleotide sequence ID" value="NZ_CP109527.1"/>
</dbReference>
<dbReference type="Pfam" id="PF00589">
    <property type="entry name" value="Phage_integrase"/>
    <property type="match status" value="1"/>
</dbReference>
<name>A0ABZ1N388_9NOCA</name>
<sequence>MTDSNHDVARKILEQLGIRAEDLLSSSGPTPVPTFEEYIPRIIPTVPSGTLRTYRPYWQRVRTEWGPRRIDDPTALEMQALVEQTRVRAVYRRNSRDGRSAAEHMVGALRYLYRIAANDGYVPSINAATALNKPRRLPSPRGSISADRLREVIDVVTTTGDDTELDTLILRLHIETACRTGSALGIRPSDLDVGQHLVKLGGKGGTVHWQPISATLLSMLTAHLDRGAGPNEQLLRYRHGRPITRRRHDHLWLRAGRELPWVATQQISTHWIRHTVLTWVERNFGFAVARAYAAHTHQFTHATMFDFG</sequence>
<accession>A0ABZ1N388</accession>
<dbReference type="Gene3D" id="1.10.443.10">
    <property type="entry name" value="Intergrase catalytic core"/>
    <property type="match status" value="1"/>
</dbReference>
<dbReference type="CDD" id="cd00397">
    <property type="entry name" value="DNA_BRE_C"/>
    <property type="match status" value="1"/>
</dbReference>